<keyword evidence="3" id="KW-1185">Reference proteome</keyword>
<dbReference type="SUPFAM" id="SSF53448">
    <property type="entry name" value="Nucleotide-diphospho-sugar transferases"/>
    <property type="match status" value="1"/>
</dbReference>
<dbReference type="CDD" id="cd04186">
    <property type="entry name" value="GT_2_like_c"/>
    <property type="match status" value="1"/>
</dbReference>
<feature type="domain" description="Glycosyltransferase 2-like" evidence="1">
    <location>
        <begin position="6"/>
        <end position="154"/>
    </location>
</feature>
<dbReference type="GO" id="GO:0016740">
    <property type="term" value="F:transferase activity"/>
    <property type="evidence" value="ECO:0007669"/>
    <property type="project" value="UniProtKB-KW"/>
</dbReference>
<keyword evidence="2" id="KW-0808">Transferase</keyword>
<gene>
    <name evidence="2" type="ORF">IAR63_16390</name>
</gene>
<dbReference type="PANTHER" id="PTHR43179:SF7">
    <property type="entry name" value="RHAMNOSYLTRANSFERASE WBBL"/>
    <property type="match status" value="1"/>
</dbReference>
<evidence type="ECO:0000313" key="3">
    <source>
        <dbReference type="Proteomes" id="UP000516013"/>
    </source>
</evidence>
<protein>
    <submittedName>
        <fullName evidence="2">Glycosyltransferase family 2 protein</fullName>
    </submittedName>
</protein>
<sequence>MSITVSIILVNYNGADVLVDCLKSINKFVPGYNCEVIVVDNASQDNSIDIIENKFPNVQLIKLTKNVGFGAGNNAGAKVAKGEFLFLLNTDTIITSNILPHLVDLMEKNPTVGIIGPKLLFPDGRFQISFSPKISIKGELEARKLHRYAESRTKLALLENNFQEIQEVDIVVGAAFFIRGDLFRTLGGFDEKFFMYFEESDLCQRAKNIGYQILYTPKISLIHIRGYSTSKLANPMAVEYRRSQLYYYQKHRPLWERLTLRIYLLISFLYKFTITSNPYCWQIIILVLKPK</sequence>
<evidence type="ECO:0000313" key="2">
    <source>
        <dbReference type="EMBL" id="QNP29376.1"/>
    </source>
</evidence>
<dbReference type="InterPro" id="IPR001173">
    <property type="entry name" value="Glyco_trans_2-like"/>
</dbReference>
<evidence type="ECO:0000259" key="1">
    <source>
        <dbReference type="Pfam" id="PF00535"/>
    </source>
</evidence>
<dbReference type="KEGG" id="ccur:IAR63_16390"/>
<dbReference type="AlphaFoldDB" id="A0A7H0F010"/>
<accession>A0A7H0F010</accession>
<organism evidence="2 3">
    <name type="scientific">Cylindrospermopsis curvispora GIHE-G1</name>
    <dbReference type="NCBI Taxonomy" id="2666332"/>
    <lineage>
        <taxon>Bacteria</taxon>
        <taxon>Bacillati</taxon>
        <taxon>Cyanobacteriota</taxon>
        <taxon>Cyanophyceae</taxon>
        <taxon>Nostocales</taxon>
        <taxon>Aphanizomenonaceae</taxon>
        <taxon>Cylindrospermopsis</taxon>
    </lineage>
</organism>
<dbReference type="RefSeq" id="WP_057178246.1">
    <property type="nucleotide sequence ID" value="NZ_CP060822.1"/>
</dbReference>
<dbReference type="EMBL" id="CP060822">
    <property type="protein sequence ID" value="QNP29376.1"/>
    <property type="molecule type" value="Genomic_DNA"/>
</dbReference>
<name>A0A7H0F010_9CYAN</name>
<dbReference type="InterPro" id="IPR029044">
    <property type="entry name" value="Nucleotide-diphossugar_trans"/>
</dbReference>
<dbReference type="Pfam" id="PF00535">
    <property type="entry name" value="Glycos_transf_2"/>
    <property type="match status" value="1"/>
</dbReference>
<dbReference type="PANTHER" id="PTHR43179">
    <property type="entry name" value="RHAMNOSYLTRANSFERASE WBBL"/>
    <property type="match status" value="1"/>
</dbReference>
<proteinExistence type="predicted"/>
<dbReference type="Proteomes" id="UP000516013">
    <property type="component" value="Chromosome"/>
</dbReference>
<dbReference type="Gene3D" id="3.90.550.10">
    <property type="entry name" value="Spore Coat Polysaccharide Biosynthesis Protein SpsA, Chain A"/>
    <property type="match status" value="1"/>
</dbReference>
<reference evidence="2 3" key="1">
    <citation type="submission" date="2020-08" db="EMBL/GenBank/DDBJ databases">
        <title>Complete genome sequence of Raphidiopsis curvispora isolated from drinking water reservoir in South Korea.</title>
        <authorList>
            <person name="Jeong J."/>
        </authorList>
    </citation>
    <scope>NUCLEOTIDE SEQUENCE [LARGE SCALE GENOMIC DNA]</scope>
    <source>
        <strain evidence="2 3">GIHE-G1</strain>
    </source>
</reference>